<feature type="transmembrane region" description="Helical" evidence="1">
    <location>
        <begin position="165"/>
        <end position="182"/>
    </location>
</feature>
<organism evidence="2 3">
    <name type="scientific">Linnemannia exigua</name>
    <dbReference type="NCBI Taxonomy" id="604196"/>
    <lineage>
        <taxon>Eukaryota</taxon>
        <taxon>Fungi</taxon>
        <taxon>Fungi incertae sedis</taxon>
        <taxon>Mucoromycota</taxon>
        <taxon>Mortierellomycotina</taxon>
        <taxon>Mortierellomycetes</taxon>
        <taxon>Mortierellales</taxon>
        <taxon>Mortierellaceae</taxon>
        <taxon>Linnemannia</taxon>
    </lineage>
</organism>
<keyword evidence="1" id="KW-1133">Transmembrane helix</keyword>
<name>A0AAD4H7T5_9FUNG</name>
<protein>
    <submittedName>
        <fullName evidence="2">Uncharacterized protein</fullName>
    </submittedName>
</protein>
<evidence type="ECO:0000256" key="1">
    <source>
        <dbReference type="SAM" id="Phobius"/>
    </source>
</evidence>
<evidence type="ECO:0000313" key="3">
    <source>
        <dbReference type="Proteomes" id="UP001194580"/>
    </source>
</evidence>
<dbReference type="Proteomes" id="UP001194580">
    <property type="component" value="Unassembled WGS sequence"/>
</dbReference>
<keyword evidence="3" id="KW-1185">Reference proteome</keyword>
<dbReference type="AlphaFoldDB" id="A0AAD4H7T5"/>
<feature type="transmembrane region" description="Helical" evidence="1">
    <location>
        <begin position="188"/>
        <end position="211"/>
    </location>
</feature>
<keyword evidence="1" id="KW-0812">Transmembrane</keyword>
<reference evidence="2" key="1">
    <citation type="journal article" date="2020" name="Fungal Divers.">
        <title>Resolving the Mortierellaceae phylogeny through synthesis of multi-gene phylogenetics and phylogenomics.</title>
        <authorList>
            <person name="Vandepol N."/>
            <person name="Liber J."/>
            <person name="Desiro A."/>
            <person name="Na H."/>
            <person name="Kennedy M."/>
            <person name="Barry K."/>
            <person name="Grigoriev I.V."/>
            <person name="Miller A.N."/>
            <person name="O'Donnell K."/>
            <person name="Stajich J.E."/>
            <person name="Bonito G."/>
        </authorList>
    </citation>
    <scope>NUCLEOTIDE SEQUENCE</scope>
    <source>
        <strain evidence="2">NRRL 28262</strain>
    </source>
</reference>
<comment type="caution">
    <text evidence="2">The sequence shown here is derived from an EMBL/GenBank/DDBJ whole genome shotgun (WGS) entry which is preliminary data.</text>
</comment>
<keyword evidence="1" id="KW-0472">Membrane</keyword>
<dbReference type="EMBL" id="JAAAIL010000435">
    <property type="protein sequence ID" value="KAG0275800.1"/>
    <property type="molecule type" value="Genomic_DNA"/>
</dbReference>
<gene>
    <name evidence="2" type="ORF">BGZ95_008350</name>
</gene>
<accession>A0AAD4H7T5</accession>
<proteinExistence type="predicted"/>
<sequence>MSPTPGAPSLYRHSGTPVYAIGDGGPLTGTGVGNAASFFGRRSVRDTWIAIWVLWIVWAMLFIAKQLFRTPRAFDVPRSERVTSSNAPVVGDQGPYDVHHDGLDPIAGAVGARDQDQTSLGDGGAGGVGGVGGVSGAGATHRPGNAFFQRAADNVRDRIDRTYNLIRDLTLMLMVVVTVNTFGLGSGIAVLILTWIYLAIALLWAGLMMLIESRIIDVILGTLQMLILLAILIAAYAIGWAVLD</sequence>
<evidence type="ECO:0000313" key="2">
    <source>
        <dbReference type="EMBL" id="KAG0275800.1"/>
    </source>
</evidence>
<feature type="transmembrane region" description="Helical" evidence="1">
    <location>
        <begin position="47"/>
        <end position="64"/>
    </location>
</feature>
<feature type="transmembrane region" description="Helical" evidence="1">
    <location>
        <begin position="218"/>
        <end position="243"/>
    </location>
</feature>